<dbReference type="AlphaFoldDB" id="A0A2S9J6I6"/>
<dbReference type="RefSeq" id="WP_105715726.1">
    <property type="nucleotide sequence ID" value="NZ_PVBQ01000003.1"/>
</dbReference>
<evidence type="ECO:0000313" key="2">
    <source>
        <dbReference type="Proteomes" id="UP000239711"/>
    </source>
</evidence>
<dbReference type="EMBL" id="PVBQ01000003">
    <property type="protein sequence ID" value="PRD48406.1"/>
    <property type="molecule type" value="Genomic_DNA"/>
</dbReference>
<organism evidence="1 2">
    <name type="scientific">Sphingobacterium haloxyli</name>
    <dbReference type="NCBI Taxonomy" id="2100533"/>
    <lineage>
        <taxon>Bacteria</taxon>
        <taxon>Pseudomonadati</taxon>
        <taxon>Bacteroidota</taxon>
        <taxon>Sphingobacteriia</taxon>
        <taxon>Sphingobacteriales</taxon>
        <taxon>Sphingobacteriaceae</taxon>
        <taxon>Sphingobacterium</taxon>
    </lineage>
</organism>
<gene>
    <name evidence="1" type="ORF">C5745_04165</name>
</gene>
<name>A0A2S9J6I6_9SPHI</name>
<protein>
    <recommendedName>
        <fullName evidence="3">Porin</fullName>
    </recommendedName>
</protein>
<sequence length="336" mass="39121">MKQFLRVIGFFTFLCCKIAFISDAQEIGLEVDFFGYADNREYKSIYTEDKTFFGAILSPKLYFELDSNHRVYGGLHYNQDFGMHSENKERVSPIAYYNFKNKNIDFALGLLPRHERLADLPKMVLADTFMYDRPNIEGMYFAFQNQHIKQAIYIDWLSKQSPRHRERFIVGLSGKYTFGSFFVADDALLYHNALTSNDEMDEHIQDNGIVLLRVGADLGNRTFLDSLTIDAGAAVGFDRVRTEYDLRVAKGFISNIHLGYKQFFLNNTIYLGDPQHLPNGDSFYHRDTYNRLDLGWIPFRKRNLEGKFTASFHFAPDQVSNQQAFTLRYRFGKTLF</sequence>
<proteinExistence type="predicted"/>
<dbReference type="OrthoDB" id="1016806at2"/>
<evidence type="ECO:0000313" key="1">
    <source>
        <dbReference type="EMBL" id="PRD48406.1"/>
    </source>
</evidence>
<keyword evidence="2" id="KW-1185">Reference proteome</keyword>
<comment type="caution">
    <text evidence="1">The sequence shown here is derived from an EMBL/GenBank/DDBJ whole genome shotgun (WGS) entry which is preliminary data.</text>
</comment>
<accession>A0A2S9J6I6</accession>
<evidence type="ECO:0008006" key="3">
    <source>
        <dbReference type="Google" id="ProtNLM"/>
    </source>
</evidence>
<dbReference type="Proteomes" id="UP000239711">
    <property type="component" value="Unassembled WGS sequence"/>
</dbReference>
<reference evidence="1 2" key="1">
    <citation type="submission" date="2018-02" db="EMBL/GenBank/DDBJ databases">
        <title>The draft genome of Sphingobacterium sp. 5JN-11.</title>
        <authorList>
            <person name="Liu L."/>
            <person name="Li L."/>
            <person name="Liang L."/>
            <person name="Zhang X."/>
            <person name="Wang T."/>
        </authorList>
    </citation>
    <scope>NUCLEOTIDE SEQUENCE [LARGE SCALE GENOMIC DNA]</scope>
    <source>
        <strain evidence="1 2">5JN-11</strain>
    </source>
</reference>